<accession>A0A499UY45</accession>
<evidence type="ECO:0000313" key="3">
    <source>
        <dbReference type="Proteomes" id="UP000463951"/>
    </source>
</evidence>
<name>A0A499UY45_9ACTN</name>
<evidence type="ECO:0000256" key="1">
    <source>
        <dbReference type="SAM" id="MobiDB-lite"/>
    </source>
</evidence>
<feature type="region of interest" description="Disordered" evidence="1">
    <location>
        <begin position="34"/>
        <end position="74"/>
    </location>
</feature>
<evidence type="ECO:0000313" key="2">
    <source>
        <dbReference type="EMBL" id="BBJ47003.1"/>
    </source>
</evidence>
<protein>
    <submittedName>
        <fullName evidence="2">Uncharacterized protein</fullName>
    </submittedName>
</protein>
<dbReference type="EMBL" id="AP019620">
    <property type="protein sequence ID" value="BBJ47003.1"/>
    <property type="molecule type" value="Genomic_DNA"/>
</dbReference>
<proteinExistence type="predicted"/>
<organism evidence="2 3">
    <name type="scientific">Streptomyces antimycoticus</name>
    <dbReference type="NCBI Taxonomy" id="68175"/>
    <lineage>
        <taxon>Bacteria</taxon>
        <taxon>Bacillati</taxon>
        <taxon>Actinomycetota</taxon>
        <taxon>Actinomycetes</taxon>
        <taxon>Kitasatosporales</taxon>
        <taxon>Streptomycetaceae</taxon>
        <taxon>Streptomyces</taxon>
        <taxon>Streptomyces violaceusniger group</taxon>
    </lineage>
</organism>
<sequence length="74" mass="8037">MRPAAPDPVGHRVAKPQNILVRDLGEQRSEQRFLGGQLPGEPVPDAVGGEAPSFIACPQLTDPPTRRSKRRSAR</sequence>
<gene>
    <name evidence="2" type="ORF">SSPO_097210</name>
</gene>
<reference evidence="2 3" key="1">
    <citation type="journal article" date="2020" name="Int. J. Syst. Evol. Microbiol.">
        <title>Reclassification of Streptomyces castelarensis and Streptomyces sporoclivatus as later heterotypic synonyms of Streptomyces antimycoticus.</title>
        <authorList>
            <person name="Komaki H."/>
            <person name="Tamura T."/>
        </authorList>
    </citation>
    <scope>NUCLEOTIDE SEQUENCE [LARGE SCALE GENOMIC DNA]</scope>
    <source>
        <strain evidence="2 3">NBRC 100767</strain>
    </source>
</reference>
<dbReference type="AlphaFoldDB" id="A0A499UY45"/>
<dbReference type="Proteomes" id="UP000463951">
    <property type="component" value="Chromosome"/>
</dbReference>